<accession>A0A6G0RCW3</accession>
<evidence type="ECO:0000256" key="14">
    <source>
        <dbReference type="ARBA" id="ARBA00023306"/>
    </source>
</evidence>
<evidence type="ECO:0000256" key="7">
    <source>
        <dbReference type="ARBA" id="ARBA00022806"/>
    </source>
</evidence>
<keyword evidence="10" id="KW-0411">Iron-sulfur</keyword>
<feature type="region of interest" description="Disordered" evidence="15">
    <location>
        <begin position="149"/>
        <end position="205"/>
    </location>
</feature>
<dbReference type="Gene3D" id="3.40.50.300">
    <property type="entry name" value="P-loop containing nucleotide triphosphate hydrolases"/>
    <property type="match status" value="3"/>
</dbReference>
<dbReference type="PROSITE" id="PS51193">
    <property type="entry name" value="HELICASE_ATP_BIND_2"/>
    <property type="match status" value="1"/>
</dbReference>
<dbReference type="GO" id="GO:0005524">
    <property type="term" value="F:ATP binding"/>
    <property type="evidence" value="ECO:0007669"/>
    <property type="project" value="UniProtKB-KW"/>
</dbReference>
<organism evidence="17 18">
    <name type="scientific">Phytophthora fragariae</name>
    <dbReference type="NCBI Taxonomy" id="53985"/>
    <lineage>
        <taxon>Eukaryota</taxon>
        <taxon>Sar</taxon>
        <taxon>Stramenopiles</taxon>
        <taxon>Oomycota</taxon>
        <taxon>Peronosporomycetes</taxon>
        <taxon>Peronosporales</taxon>
        <taxon>Peronosporaceae</taxon>
        <taxon>Phytophthora</taxon>
    </lineage>
</organism>
<keyword evidence="7 17" id="KW-0347">Helicase</keyword>
<keyword evidence="6" id="KW-0378">Hydrolase</keyword>
<comment type="similarity">
    <text evidence="3">Belongs to the DEAD box helicase family. DEAH subfamily. DDX11/CHL1 sub-subfamily.</text>
</comment>
<comment type="cofactor">
    <cofactor evidence="1">
        <name>[4Fe-4S] cluster</name>
        <dbReference type="ChEBI" id="CHEBI:49883"/>
    </cofactor>
</comment>
<comment type="caution">
    <text evidence="17">The sequence shown here is derived from an EMBL/GenBank/DDBJ whole genome shotgun (WGS) entry which is preliminary data.</text>
</comment>
<evidence type="ECO:0000259" key="16">
    <source>
        <dbReference type="PROSITE" id="PS51193"/>
    </source>
</evidence>
<dbReference type="Pfam" id="PF13307">
    <property type="entry name" value="Helicase_C_2"/>
    <property type="match status" value="1"/>
</dbReference>
<evidence type="ECO:0000256" key="10">
    <source>
        <dbReference type="ARBA" id="ARBA00023014"/>
    </source>
</evidence>
<keyword evidence="4" id="KW-0479">Metal-binding</keyword>
<dbReference type="AlphaFoldDB" id="A0A6G0RCW3"/>
<dbReference type="EMBL" id="QXFY01001061">
    <property type="protein sequence ID" value="KAE9329605.1"/>
    <property type="molecule type" value="Genomic_DNA"/>
</dbReference>
<keyword evidence="14" id="KW-0131">Cell cycle</keyword>
<dbReference type="GO" id="GO:0005634">
    <property type="term" value="C:nucleus"/>
    <property type="evidence" value="ECO:0007669"/>
    <property type="project" value="UniProtKB-SubCell"/>
</dbReference>
<evidence type="ECO:0000256" key="5">
    <source>
        <dbReference type="ARBA" id="ARBA00022741"/>
    </source>
</evidence>
<name>A0A6G0RCW3_9STRA</name>
<keyword evidence="11" id="KW-0238">DNA-binding</keyword>
<dbReference type="InterPro" id="IPR027417">
    <property type="entry name" value="P-loop_NTPase"/>
</dbReference>
<dbReference type="InterPro" id="IPR006555">
    <property type="entry name" value="ATP-dep_Helicase_C"/>
</dbReference>
<evidence type="ECO:0000256" key="13">
    <source>
        <dbReference type="ARBA" id="ARBA00023242"/>
    </source>
</evidence>
<evidence type="ECO:0000313" key="17">
    <source>
        <dbReference type="EMBL" id="KAE9329605.1"/>
    </source>
</evidence>
<sequence>MESKAQSPLDAMDGDFFSFPYEPYSIQLDLMRQLWETLERGHCGIFESPTGTGKSISLICGALTWLTKHTDELGLVQASQNAANTDAEAVEQVQPKISAEPSWLSDFEQKTADREVKFRQQMVKEALAGIEKLRLEPEATTKKRKMAIAYNHNERKRGRQSSSSRVSKQDGDDADEHLVDAYDSDRVRRGSSDSDGEGVSTKGRFGEEKPDFGVVKIIYCSRTHSQISQFVREIRKTSFAERVRVVSLGSRKNLCTNPNVTKLSSDLRMTDKCLDMMQSGKTKNGKKVGKCPFYEKELLSHYKDYALAHVQDIEDLHTLGEDMSICSYYGTRESIPLAQIVTVPYSLLLSKDARETLGLGLENNIVIFDEAHNIIDAINNTYKVEITSKQLVVARRSLWSYFTKYEKRFKGKNAFYIKQLLSILECLTKFLRQLSKSAGKAAAVGDDDDGATGAQMMTVNDFLFSARIDHFNMFKILGYLSESGLAKKLMGFVESTATSGNTAAPPPQAATENSDEGFESRHISPLRTVEALLKALTGAGADGRILAQPHNASKGVEGLVRFILLNPVIHFQEIVKKSRSVILAGGTMQPVSQVIDQLFSSVPREDVDLFSCGHLVLWYFFLRIALKKMQSIDGKLRNKDNRNGSGAMLLSVVGGKMSEGINFNDELARCVVMVGMPYPNARDAELVEKMAFLDKRIPGSGRQFYESLCMKAVNQSIGRSIRHQKDYSTILLVDHRYSSSAVRSRLPEWIQNRVQPPMSFGQVYSQLVQFYRAKESKSSRQTQ</sequence>
<dbReference type="FunFam" id="3.40.50.300:FF:001968">
    <property type="entry name" value="ATP-dependent DNA helicase CHL1"/>
    <property type="match status" value="1"/>
</dbReference>
<keyword evidence="13" id="KW-0539">Nucleus</keyword>
<feature type="domain" description="Helicase ATP-binding" evidence="16">
    <location>
        <begin position="13"/>
        <end position="421"/>
    </location>
</feature>
<dbReference type="SMART" id="SM00488">
    <property type="entry name" value="DEXDc2"/>
    <property type="match status" value="1"/>
</dbReference>
<proteinExistence type="inferred from homology"/>
<gene>
    <name evidence="17" type="ORF">PF008_g15907</name>
</gene>
<evidence type="ECO:0000313" key="18">
    <source>
        <dbReference type="Proteomes" id="UP000486351"/>
    </source>
</evidence>
<feature type="compositionally biased region" description="Basic and acidic residues" evidence="15">
    <location>
        <begin position="167"/>
        <end position="192"/>
    </location>
</feature>
<keyword evidence="8" id="KW-0067">ATP-binding</keyword>
<protein>
    <submittedName>
        <fullName evidence="17">Putative ATP-dependent RNA helicase DDX11-like protein 8</fullName>
    </submittedName>
</protein>
<dbReference type="PANTHER" id="PTHR11472">
    <property type="entry name" value="DNA REPAIR DEAD HELICASE RAD3/XP-D SUBFAMILY MEMBER"/>
    <property type="match status" value="1"/>
</dbReference>
<evidence type="ECO:0000256" key="9">
    <source>
        <dbReference type="ARBA" id="ARBA00023004"/>
    </source>
</evidence>
<dbReference type="GO" id="GO:0003678">
    <property type="term" value="F:DNA helicase activity"/>
    <property type="evidence" value="ECO:0007669"/>
    <property type="project" value="InterPro"/>
</dbReference>
<dbReference type="GO" id="GO:0003677">
    <property type="term" value="F:DNA binding"/>
    <property type="evidence" value="ECO:0007669"/>
    <property type="project" value="UniProtKB-KW"/>
</dbReference>
<dbReference type="GO" id="GO:0006139">
    <property type="term" value="P:nucleobase-containing compound metabolic process"/>
    <property type="evidence" value="ECO:0007669"/>
    <property type="project" value="InterPro"/>
</dbReference>
<evidence type="ECO:0000256" key="2">
    <source>
        <dbReference type="ARBA" id="ARBA00004123"/>
    </source>
</evidence>
<dbReference type="SUPFAM" id="SSF52540">
    <property type="entry name" value="P-loop containing nucleoside triphosphate hydrolases"/>
    <property type="match status" value="1"/>
</dbReference>
<reference evidence="17 18" key="1">
    <citation type="submission" date="2018-09" db="EMBL/GenBank/DDBJ databases">
        <title>Genomic investigation of the strawberry pathogen Phytophthora fragariae indicates pathogenicity is determined by transcriptional variation in three key races.</title>
        <authorList>
            <person name="Adams T.M."/>
            <person name="Armitage A.D."/>
            <person name="Sobczyk M.K."/>
            <person name="Bates H.J."/>
            <person name="Dunwell J.M."/>
            <person name="Nellist C.F."/>
            <person name="Harrison R.J."/>
        </authorList>
    </citation>
    <scope>NUCLEOTIDE SEQUENCE [LARGE SCALE GENOMIC DNA]</scope>
    <source>
        <strain evidence="17 18">NOV-77</strain>
    </source>
</reference>
<dbReference type="GO" id="GO:0046872">
    <property type="term" value="F:metal ion binding"/>
    <property type="evidence" value="ECO:0007669"/>
    <property type="project" value="UniProtKB-KW"/>
</dbReference>
<feature type="region of interest" description="Disordered" evidence="15">
    <location>
        <begin position="497"/>
        <end position="522"/>
    </location>
</feature>
<dbReference type="GO" id="GO:0034085">
    <property type="term" value="P:establishment of sister chromatid cohesion"/>
    <property type="evidence" value="ECO:0007669"/>
    <property type="project" value="TreeGrafter"/>
</dbReference>
<evidence type="ECO:0000256" key="11">
    <source>
        <dbReference type="ARBA" id="ARBA00023125"/>
    </source>
</evidence>
<comment type="subcellular location">
    <subcellularLocation>
        <location evidence="2">Nucleus</location>
    </subcellularLocation>
</comment>
<evidence type="ECO:0000256" key="1">
    <source>
        <dbReference type="ARBA" id="ARBA00001966"/>
    </source>
</evidence>
<dbReference type="InterPro" id="IPR010614">
    <property type="entry name" value="RAD3-like_helicase_DEAD"/>
</dbReference>
<dbReference type="GO" id="GO:0051536">
    <property type="term" value="F:iron-sulfur cluster binding"/>
    <property type="evidence" value="ECO:0007669"/>
    <property type="project" value="UniProtKB-KW"/>
</dbReference>
<dbReference type="PANTHER" id="PTHR11472:SF41">
    <property type="entry name" value="ATP-DEPENDENT DNA HELICASE DDX11-RELATED"/>
    <property type="match status" value="1"/>
</dbReference>
<evidence type="ECO:0000256" key="3">
    <source>
        <dbReference type="ARBA" id="ARBA00008435"/>
    </source>
</evidence>
<dbReference type="GO" id="GO:0016818">
    <property type="term" value="F:hydrolase activity, acting on acid anhydrides, in phosphorus-containing anhydrides"/>
    <property type="evidence" value="ECO:0007669"/>
    <property type="project" value="InterPro"/>
</dbReference>
<evidence type="ECO:0000256" key="12">
    <source>
        <dbReference type="ARBA" id="ARBA00023235"/>
    </source>
</evidence>
<evidence type="ECO:0000256" key="4">
    <source>
        <dbReference type="ARBA" id="ARBA00022723"/>
    </source>
</evidence>
<keyword evidence="9" id="KW-0408">Iron</keyword>
<dbReference type="Proteomes" id="UP000486351">
    <property type="component" value="Unassembled WGS sequence"/>
</dbReference>
<dbReference type="Pfam" id="PF06733">
    <property type="entry name" value="DEAD_2"/>
    <property type="match status" value="1"/>
</dbReference>
<keyword evidence="5" id="KW-0547">Nucleotide-binding</keyword>
<keyword evidence="12" id="KW-0413">Isomerase</keyword>
<evidence type="ECO:0000256" key="6">
    <source>
        <dbReference type="ARBA" id="ARBA00022801"/>
    </source>
</evidence>
<dbReference type="InterPro" id="IPR006554">
    <property type="entry name" value="Helicase-like_DEXD_c2"/>
</dbReference>
<dbReference type="InterPro" id="IPR014013">
    <property type="entry name" value="Helic_SF1/SF2_ATP-bd_DinG/Rad3"/>
</dbReference>
<dbReference type="InterPro" id="IPR045028">
    <property type="entry name" value="DinG/Rad3-like"/>
</dbReference>
<evidence type="ECO:0000256" key="8">
    <source>
        <dbReference type="ARBA" id="ARBA00022840"/>
    </source>
</evidence>
<dbReference type="SMART" id="SM00491">
    <property type="entry name" value="HELICc2"/>
    <property type="match status" value="1"/>
</dbReference>
<evidence type="ECO:0000256" key="15">
    <source>
        <dbReference type="SAM" id="MobiDB-lite"/>
    </source>
</evidence>